<feature type="domain" description="Acyl-CoA oxidase/dehydrogenase middle" evidence="5">
    <location>
        <begin position="639"/>
        <end position="747"/>
    </location>
</feature>
<dbReference type="PANTHER" id="PTHR42707">
    <property type="entry name" value="ACYL-COA DEHYDROGENASE"/>
    <property type="match status" value="1"/>
</dbReference>
<dbReference type="Pfam" id="PF02770">
    <property type="entry name" value="Acyl-CoA_dh_M"/>
    <property type="match status" value="1"/>
</dbReference>
<proteinExistence type="inferred from homology"/>
<evidence type="ECO:0000259" key="4">
    <source>
        <dbReference type="Pfam" id="PF00441"/>
    </source>
</evidence>
<evidence type="ECO:0000313" key="8">
    <source>
        <dbReference type="Proteomes" id="UP000095280"/>
    </source>
</evidence>
<dbReference type="SUPFAM" id="SSF56645">
    <property type="entry name" value="Acyl-CoA dehydrogenase NM domain-like"/>
    <property type="match status" value="1"/>
</dbReference>
<protein>
    <submittedName>
        <fullName evidence="9">Acyl-CoA_dh_1 domain-containing protein</fullName>
    </submittedName>
</protein>
<keyword evidence="8" id="KW-1185">Reference proteome</keyword>
<dbReference type="Pfam" id="PF18158">
    <property type="entry name" value="AidB_N"/>
    <property type="match status" value="1"/>
</dbReference>
<dbReference type="Gene3D" id="6.10.250.600">
    <property type="match status" value="1"/>
</dbReference>
<dbReference type="SUPFAM" id="SSF47203">
    <property type="entry name" value="Acyl-CoA dehydrogenase C-terminal domain-like"/>
    <property type="match status" value="1"/>
</dbReference>
<evidence type="ECO:0000313" key="9">
    <source>
        <dbReference type="WBParaSite" id="maker-uti_cns_0013945-snap-gene-0.3-mRNA-1"/>
    </source>
</evidence>
<evidence type="ECO:0000256" key="1">
    <source>
        <dbReference type="ARBA" id="ARBA00009347"/>
    </source>
</evidence>
<feature type="domain" description="Acyl-CoA dehydrogenase/oxidase C-terminal" evidence="4">
    <location>
        <begin position="757"/>
        <end position="925"/>
    </location>
</feature>
<dbReference type="AlphaFoldDB" id="A0A1I8ILX8"/>
<sequence length="1171" mass="129105">SEDSLAWYQRWDVFNCICLLFSIAQNAIQCDQDESTIERIVHQLIEVLCCSKFLESFVAYSYFDVYLGLTSAVNSVPNISLSVLMRVLRTTPFHLAANSTVICILGTFSDRFWRNTVKDSHGRIVSESDKSPRSMEEISQFLINRSRRCCVQKVPVPDTIDSKSGMSAMGSTGAVTVFQRDYALMPFLAPMDEASIVANDHLHQKRRLIEEKRHITEYRQVETDYRYGQFFSESYYLSTANSPRIILQMIQSPFDVAHPVKLAETRLPVRRGHVTLVRVVRAPLATLVMPDTVDQRQLERVAGEIVRMVDPAHLELARLGVRYAGIYLGAVPHAAEWHELVQRVFNHGQLCGVQPLEVGGHAIAMEQGAGLFDHIAPDVVTDASTHLARELGRTDQLIRGPQLMGAGRERVSRFVHGTGVLLLSNIEMLQAREISRFCHLIKRFAHNEAVFQGAKHGSFYQQSVPVTNPFDKDPFMQRYVKVAFGNKPAELAAIQSDLSRLGNRIATDVHELALDCERQPPTLEQFDCWGRRIDRIHTSHAWKSMKTFSAEEGFIALAYPSPSNGGGVVSNGRLHQMLKNLLYAPSSGLYGCPLAMTDGAAKTLRLLDERGGSGQTGCLSEAYDRLTTRDPKRFWTSGQWMTERGGGSDVGDGTETVAVPQDDGTYRLYGFKWFSSATDSDMTLALARVVPNGSGGAPTPGSRGLSLFFIRVRSPDNPDQLNGIQVVRLKNKLGTRQLPTAELLLDGCRARLIGEPGRGVAEISTMLQLTRLHNAVHAAGALRRFSQLCRDHARQRTAFCNRISEYPLHVRGLSDLEVHSRAACLFAMNYAAALGRTESRLLPRGDGADAAAGEDDQQLVRLLSPLLKLFTAKQAVRQAQEAMEMFGGVGYVEESGIPGMLRDANVLPIWEGTTNVLSLDLLRALHKSRGAALPALQRSLESACSVAGSAPSVLGLSAPVDRLRASYRRVLTVAAAVPADRLTHAAREFAYSLSRLHCGAQLLQFAAATGHSADAAAARRWCLASDFDQFVRVVGGHQDGAAAEDLLCAEEERRVVFEDESAGSISSPTSPSVAMGTEVEVQLEDALRAIKDEATRVRFGDNNLFLGEAGELQKDLETRLFDIEKQICDGVRGDTEARLLKESESIKGEIHQNKKCVGYLQRIAGLEDDFT</sequence>
<reference evidence="9" key="1">
    <citation type="submission" date="2016-11" db="UniProtKB">
        <authorList>
            <consortium name="WormBaseParasite"/>
        </authorList>
    </citation>
    <scope>IDENTIFICATION</scope>
</reference>
<dbReference type="PANTHER" id="PTHR42707:SF2">
    <property type="entry name" value="ACD11 DEHYDROGENASE"/>
    <property type="match status" value="1"/>
</dbReference>
<evidence type="ECO:0000256" key="3">
    <source>
        <dbReference type="ARBA" id="ARBA00022827"/>
    </source>
</evidence>
<accession>A0A1I8ILX8</accession>
<dbReference type="InterPro" id="IPR053998">
    <property type="entry name" value="ACDH-11_C"/>
</dbReference>
<dbReference type="Pfam" id="PF00441">
    <property type="entry name" value="Acyl-CoA_dh_1"/>
    <property type="match status" value="1"/>
</dbReference>
<dbReference type="GO" id="GO:0003995">
    <property type="term" value="F:acyl-CoA dehydrogenase activity"/>
    <property type="evidence" value="ECO:0007669"/>
    <property type="project" value="TreeGrafter"/>
</dbReference>
<dbReference type="InterPro" id="IPR009100">
    <property type="entry name" value="AcylCoA_DH/oxidase_NM_dom_sf"/>
</dbReference>
<keyword evidence="3" id="KW-0274">FAD</keyword>
<feature type="domain" description="Adaptive response protein AidB N-terminal" evidence="6">
    <location>
        <begin position="467"/>
        <end position="624"/>
    </location>
</feature>
<dbReference type="InterPro" id="IPR006091">
    <property type="entry name" value="Acyl-CoA_Oxase/DH_mid-dom"/>
</dbReference>
<evidence type="ECO:0000259" key="6">
    <source>
        <dbReference type="Pfam" id="PF18158"/>
    </source>
</evidence>
<evidence type="ECO:0000256" key="2">
    <source>
        <dbReference type="ARBA" id="ARBA00022630"/>
    </source>
</evidence>
<comment type="similarity">
    <text evidence="1">Belongs to the acyl-CoA dehydrogenase family.</text>
</comment>
<organism evidence="8 9">
    <name type="scientific">Macrostomum lignano</name>
    <dbReference type="NCBI Taxonomy" id="282301"/>
    <lineage>
        <taxon>Eukaryota</taxon>
        <taxon>Metazoa</taxon>
        <taxon>Spiralia</taxon>
        <taxon>Lophotrochozoa</taxon>
        <taxon>Platyhelminthes</taxon>
        <taxon>Rhabditophora</taxon>
        <taxon>Macrostomorpha</taxon>
        <taxon>Macrostomida</taxon>
        <taxon>Macrostomidae</taxon>
        <taxon>Macrostomum</taxon>
    </lineage>
</organism>
<evidence type="ECO:0000259" key="5">
    <source>
        <dbReference type="Pfam" id="PF02770"/>
    </source>
</evidence>
<dbReference type="Gene3D" id="1.20.140.10">
    <property type="entry name" value="Butyryl-CoA Dehydrogenase, subunit A, domain 3"/>
    <property type="match status" value="1"/>
</dbReference>
<feature type="domain" description="Acyl-CoA dehydrogenase 11-like C-terminal" evidence="7">
    <location>
        <begin position="952"/>
        <end position="1027"/>
    </location>
</feature>
<dbReference type="InterPro" id="IPR041504">
    <property type="entry name" value="AidB_N"/>
</dbReference>
<evidence type="ECO:0000259" key="7">
    <source>
        <dbReference type="Pfam" id="PF22217"/>
    </source>
</evidence>
<dbReference type="Proteomes" id="UP000095280">
    <property type="component" value="Unplaced"/>
</dbReference>
<dbReference type="Pfam" id="PF22217">
    <property type="entry name" value="ACDH-11_C"/>
    <property type="match status" value="1"/>
</dbReference>
<dbReference type="InterPro" id="IPR036250">
    <property type="entry name" value="AcylCo_DH-like_C"/>
</dbReference>
<dbReference type="InterPro" id="IPR009075">
    <property type="entry name" value="AcylCo_DH/oxidase_C"/>
</dbReference>
<keyword evidence="2" id="KW-0285">Flavoprotein</keyword>
<dbReference type="WBParaSite" id="maker-uti_cns_0013945-snap-gene-0.3-mRNA-1">
    <property type="protein sequence ID" value="maker-uti_cns_0013945-snap-gene-0.3-mRNA-1"/>
    <property type="gene ID" value="maker-uti_cns_0013945-snap-gene-0.3"/>
</dbReference>
<dbReference type="Gene3D" id="2.40.110.20">
    <property type="match status" value="1"/>
</dbReference>
<name>A0A1I8ILX8_9PLAT</name>
<dbReference type="InterPro" id="IPR052904">
    <property type="entry name" value="Acyl-CoA_dehydrogenase-like"/>
</dbReference>